<keyword evidence="1" id="KW-1133">Transmembrane helix</keyword>
<sequence length="104" mass="11813">MIPKYWFWNSGIFVTMLNIDSFFVMKLGSNSAKSKLICVLFNISLTLHIMSPTREIAGVSRNILSSLANEILCFANLFPKPFCWSKTVKHPSRIRTSSKPLWGS</sequence>
<dbReference type="EMBL" id="JWZT01001987">
    <property type="protein sequence ID" value="KII70708.1"/>
    <property type="molecule type" value="Genomic_DNA"/>
</dbReference>
<feature type="transmembrane region" description="Helical" evidence="1">
    <location>
        <begin position="6"/>
        <end position="25"/>
    </location>
</feature>
<keyword evidence="3" id="KW-1185">Reference proteome</keyword>
<evidence type="ECO:0000256" key="1">
    <source>
        <dbReference type="SAM" id="Phobius"/>
    </source>
</evidence>
<proteinExistence type="predicted"/>
<protein>
    <submittedName>
        <fullName evidence="2">Uncharacterized protein</fullName>
    </submittedName>
</protein>
<evidence type="ECO:0000313" key="2">
    <source>
        <dbReference type="EMBL" id="KII70708.1"/>
    </source>
</evidence>
<dbReference type="Proteomes" id="UP000031668">
    <property type="component" value="Unassembled WGS sequence"/>
</dbReference>
<evidence type="ECO:0000313" key="3">
    <source>
        <dbReference type="Proteomes" id="UP000031668"/>
    </source>
</evidence>
<gene>
    <name evidence="2" type="ORF">RF11_09042</name>
</gene>
<reference evidence="2 3" key="1">
    <citation type="journal article" date="2014" name="Genome Biol. Evol.">
        <title>The genome of the myxosporean Thelohanellus kitauei shows adaptations to nutrient acquisition within its fish host.</title>
        <authorList>
            <person name="Yang Y."/>
            <person name="Xiong J."/>
            <person name="Zhou Z."/>
            <person name="Huo F."/>
            <person name="Miao W."/>
            <person name="Ran C."/>
            <person name="Liu Y."/>
            <person name="Zhang J."/>
            <person name="Feng J."/>
            <person name="Wang M."/>
            <person name="Wang M."/>
            <person name="Wang L."/>
            <person name="Yao B."/>
        </authorList>
    </citation>
    <scope>NUCLEOTIDE SEQUENCE [LARGE SCALE GENOMIC DNA]</scope>
    <source>
        <strain evidence="2">Wuqing</strain>
    </source>
</reference>
<keyword evidence="1" id="KW-0812">Transmembrane</keyword>
<name>A0A0C2JMW9_THEKT</name>
<organism evidence="2 3">
    <name type="scientific">Thelohanellus kitauei</name>
    <name type="common">Myxosporean</name>
    <dbReference type="NCBI Taxonomy" id="669202"/>
    <lineage>
        <taxon>Eukaryota</taxon>
        <taxon>Metazoa</taxon>
        <taxon>Cnidaria</taxon>
        <taxon>Myxozoa</taxon>
        <taxon>Myxosporea</taxon>
        <taxon>Bivalvulida</taxon>
        <taxon>Platysporina</taxon>
        <taxon>Myxobolidae</taxon>
        <taxon>Thelohanellus</taxon>
    </lineage>
</organism>
<dbReference type="AlphaFoldDB" id="A0A0C2JMW9"/>
<keyword evidence="1" id="KW-0472">Membrane</keyword>
<accession>A0A0C2JMW9</accession>
<comment type="caution">
    <text evidence="2">The sequence shown here is derived from an EMBL/GenBank/DDBJ whole genome shotgun (WGS) entry which is preliminary data.</text>
</comment>